<evidence type="ECO:0000313" key="1">
    <source>
        <dbReference type="EMBL" id="CAH2000670.1"/>
    </source>
</evidence>
<dbReference type="EMBL" id="CAKOFQ010007417">
    <property type="protein sequence ID" value="CAH2000670.1"/>
    <property type="molecule type" value="Genomic_DNA"/>
</dbReference>
<dbReference type="AlphaFoldDB" id="A0A9P0PVP5"/>
<proteinExistence type="predicted"/>
<protein>
    <submittedName>
        <fullName evidence="1">Uncharacterized protein</fullName>
    </submittedName>
</protein>
<evidence type="ECO:0000313" key="2">
    <source>
        <dbReference type="Proteomes" id="UP001152888"/>
    </source>
</evidence>
<reference evidence="1" key="1">
    <citation type="submission" date="2022-03" db="EMBL/GenBank/DDBJ databases">
        <authorList>
            <person name="Sayadi A."/>
        </authorList>
    </citation>
    <scope>NUCLEOTIDE SEQUENCE</scope>
</reference>
<comment type="caution">
    <text evidence="1">The sequence shown here is derived from an EMBL/GenBank/DDBJ whole genome shotgun (WGS) entry which is preliminary data.</text>
</comment>
<accession>A0A9P0PVP5</accession>
<dbReference type="Proteomes" id="UP001152888">
    <property type="component" value="Unassembled WGS sequence"/>
</dbReference>
<keyword evidence="2" id="KW-1185">Reference proteome</keyword>
<name>A0A9P0PVP5_ACAOB</name>
<organism evidence="1 2">
    <name type="scientific">Acanthoscelides obtectus</name>
    <name type="common">Bean weevil</name>
    <name type="synonym">Bruchus obtectus</name>
    <dbReference type="NCBI Taxonomy" id="200917"/>
    <lineage>
        <taxon>Eukaryota</taxon>
        <taxon>Metazoa</taxon>
        <taxon>Ecdysozoa</taxon>
        <taxon>Arthropoda</taxon>
        <taxon>Hexapoda</taxon>
        <taxon>Insecta</taxon>
        <taxon>Pterygota</taxon>
        <taxon>Neoptera</taxon>
        <taxon>Endopterygota</taxon>
        <taxon>Coleoptera</taxon>
        <taxon>Polyphaga</taxon>
        <taxon>Cucujiformia</taxon>
        <taxon>Chrysomeloidea</taxon>
        <taxon>Chrysomelidae</taxon>
        <taxon>Bruchinae</taxon>
        <taxon>Bruchini</taxon>
        <taxon>Acanthoscelides</taxon>
    </lineage>
</organism>
<sequence length="54" mass="6351">MHNLATMSHPQKMAADYHTSHRVVIEWHGIKPSSVYMVGDWDHMRHSLGIFEMF</sequence>
<gene>
    <name evidence="1" type="ORF">ACAOBT_LOCUS25713</name>
</gene>